<dbReference type="InterPro" id="IPR000477">
    <property type="entry name" value="RT_dom"/>
</dbReference>
<comment type="caution">
    <text evidence="4">The sequence shown here is derived from an EMBL/GenBank/DDBJ whole genome shotgun (WGS) entry which is preliminary data.</text>
</comment>
<dbReference type="EC" id="3.1.26.4" evidence="2"/>
<dbReference type="InterPro" id="IPR043502">
    <property type="entry name" value="DNA/RNA_pol_sf"/>
</dbReference>
<dbReference type="Proteomes" id="UP000288216">
    <property type="component" value="Unassembled WGS sequence"/>
</dbReference>
<proteinExistence type="inferred from homology"/>
<dbReference type="AlphaFoldDB" id="A0A401P5J5"/>
<dbReference type="OMA" id="HAINKIT"/>
<evidence type="ECO:0000313" key="4">
    <source>
        <dbReference type="EMBL" id="GCB68373.1"/>
    </source>
</evidence>
<feature type="domain" description="Reverse transcriptase" evidence="3">
    <location>
        <begin position="1"/>
        <end position="133"/>
    </location>
</feature>
<dbReference type="GO" id="GO:0004523">
    <property type="term" value="F:RNA-DNA hybrid ribonuclease activity"/>
    <property type="evidence" value="ECO:0007669"/>
    <property type="project" value="UniProtKB-EC"/>
</dbReference>
<evidence type="ECO:0000256" key="1">
    <source>
        <dbReference type="ARBA" id="ARBA00010879"/>
    </source>
</evidence>
<dbReference type="PROSITE" id="PS50878">
    <property type="entry name" value="RT_POL"/>
    <property type="match status" value="1"/>
</dbReference>
<dbReference type="EMBL" id="BFAA01000179">
    <property type="protein sequence ID" value="GCB68373.1"/>
    <property type="molecule type" value="Genomic_DNA"/>
</dbReference>
<dbReference type="OrthoDB" id="9427410at2759"/>
<dbReference type="CDD" id="cd01647">
    <property type="entry name" value="RT_LTR"/>
    <property type="match status" value="1"/>
</dbReference>
<accession>A0A401P5J5</accession>
<name>A0A401P5J5_SCYTO</name>
<dbReference type="InterPro" id="IPR053134">
    <property type="entry name" value="RNA-dir_DNA_polymerase"/>
</dbReference>
<evidence type="ECO:0000256" key="2">
    <source>
        <dbReference type="ARBA" id="ARBA00012180"/>
    </source>
</evidence>
<protein>
    <recommendedName>
        <fullName evidence="2">ribonuclease H</fullName>
        <ecNumber evidence="2">3.1.26.4</ecNumber>
    </recommendedName>
</protein>
<dbReference type="Gene3D" id="3.30.70.270">
    <property type="match status" value="1"/>
</dbReference>
<dbReference type="InterPro" id="IPR043128">
    <property type="entry name" value="Rev_trsase/Diguanyl_cyclase"/>
</dbReference>
<organism evidence="4 5">
    <name type="scientific">Scyliorhinus torazame</name>
    <name type="common">Cloudy catshark</name>
    <name type="synonym">Catulus torazame</name>
    <dbReference type="NCBI Taxonomy" id="75743"/>
    <lineage>
        <taxon>Eukaryota</taxon>
        <taxon>Metazoa</taxon>
        <taxon>Chordata</taxon>
        <taxon>Craniata</taxon>
        <taxon>Vertebrata</taxon>
        <taxon>Chondrichthyes</taxon>
        <taxon>Elasmobranchii</taxon>
        <taxon>Galeomorphii</taxon>
        <taxon>Galeoidea</taxon>
        <taxon>Carcharhiniformes</taxon>
        <taxon>Scyliorhinidae</taxon>
        <taxon>Scyliorhinus</taxon>
    </lineage>
</organism>
<dbReference type="Pfam" id="PF00078">
    <property type="entry name" value="RVT_1"/>
    <property type="match status" value="1"/>
</dbReference>
<dbReference type="SUPFAM" id="SSF56672">
    <property type="entry name" value="DNA/RNA polymerases"/>
    <property type="match status" value="1"/>
</dbReference>
<dbReference type="STRING" id="75743.A0A401P5J5"/>
<dbReference type="PANTHER" id="PTHR24559:SF444">
    <property type="entry name" value="REVERSE TRANSCRIPTASE DOMAIN-CONTAINING PROTEIN"/>
    <property type="match status" value="1"/>
</dbReference>
<reference evidence="4 5" key="1">
    <citation type="journal article" date="2018" name="Nat. Ecol. Evol.">
        <title>Shark genomes provide insights into elasmobranch evolution and the origin of vertebrates.</title>
        <authorList>
            <person name="Hara Y"/>
            <person name="Yamaguchi K"/>
            <person name="Onimaru K"/>
            <person name="Kadota M"/>
            <person name="Koyanagi M"/>
            <person name="Keeley SD"/>
            <person name="Tatsumi K"/>
            <person name="Tanaka K"/>
            <person name="Motone F"/>
            <person name="Kageyama Y"/>
            <person name="Nozu R"/>
            <person name="Adachi N"/>
            <person name="Nishimura O"/>
            <person name="Nakagawa R"/>
            <person name="Tanegashima C"/>
            <person name="Kiyatake I"/>
            <person name="Matsumoto R"/>
            <person name="Murakumo K"/>
            <person name="Nishida K"/>
            <person name="Terakita A"/>
            <person name="Kuratani S"/>
            <person name="Sato K"/>
            <person name="Hyodo S Kuraku.S."/>
        </authorList>
    </citation>
    <scope>NUCLEOTIDE SEQUENCE [LARGE SCALE GENOMIC DNA]</scope>
</reference>
<sequence length="133" mass="15339">MQLDAYTLPCISDMDNQIAQYRVFSTIDLKSAYHQLPIRPEDRQYTAFEADGQLYHFLRVPFGVTNGVSVFQREMDQMIGQYELQATFPYLDNVTICGHDQQDHAANLQKFLHTAKLLNLMYDNEKCISAQPA</sequence>
<comment type="similarity">
    <text evidence="1">Belongs to the beta type-B retroviral polymerase family. HERV class-II K(HML-2) pol subfamily.</text>
</comment>
<dbReference type="PANTHER" id="PTHR24559">
    <property type="entry name" value="TRANSPOSON TY3-I GAG-POL POLYPROTEIN"/>
    <property type="match status" value="1"/>
</dbReference>
<evidence type="ECO:0000259" key="3">
    <source>
        <dbReference type="PROSITE" id="PS50878"/>
    </source>
</evidence>
<keyword evidence="5" id="KW-1185">Reference proteome</keyword>
<evidence type="ECO:0000313" key="5">
    <source>
        <dbReference type="Proteomes" id="UP000288216"/>
    </source>
</evidence>
<gene>
    <name evidence="4" type="ORF">scyTo_0000869</name>
</gene>